<dbReference type="Pfam" id="PF13342">
    <property type="entry name" value="Toprim_Crpt"/>
    <property type="match status" value="1"/>
</dbReference>
<reference evidence="1 2" key="1">
    <citation type="submission" date="2017-04" db="EMBL/GenBank/DDBJ databases">
        <authorList>
            <person name="Afonso C.L."/>
            <person name="Miller P.J."/>
            <person name="Scott M.A."/>
            <person name="Spackman E."/>
            <person name="Goraichik I."/>
            <person name="Dimitrov K.M."/>
            <person name="Suarez D.L."/>
            <person name="Swayne D.E."/>
        </authorList>
    </citation>
    <scope>NUCLEOTIDE SEQUENCE [LARGE SCALE GENOMIC DNA]</scope>
    <source>
        <strain evidence="1 2">N3/975</strain>
    </source>
</reference>
<proteinExistence type="predicted"/>
<dbReference type="STRING" id="1313296.SAMN05661091_2952"/>
<name>A0A1X7HER5_9BACL</name>
<dbReference type="Proteomes" id="UP000192940">
    <property type="component" value="Chromosome I"/>
</dbReference>
<keyword evidence="2" id="KW-1185">Reference proteome</keyword>
<accession>A0A1X7HER5</accession>
<dbReference type="AlphaFoldDB" id="A0A1X7HER5"/>
<gene>
    <name evidence="1" type="ORF">SAMN05661091_2952</name>
</gene>
<organism evidence="1 2">
    <name type="scientific">Paenibacillus uliginis N3/975</name>
    <dbReference type="NCBI Taxonomy" id="1313296"/>
    <lineage>
        <taxon>Bacteria</taxon>
        <taxon>Bacillati</taxon>
        <taxon>Bacillota</taxon>
        <taxon>Bacilli</taxon>
        <taxon>Bacillales</taxon>
        <taxon>Paenibacillaceae</taxon>
        <taxon>Paenibacillus</taxon>
    </lineage>
</organism>
<sequence length="255" mass="28691">MFNLQNLWPKGYSCSTGKDCGFVIWKDFRGVNINLKKAKALAEGREILIKNIPGKEGKASYDLYLKLLPDGKFDTRFPTVDDESLGDCPKCGKAIVEGSKIFGCSGWKEGCNFRIGKTFRRIDMPAAAVKSLLVGRKVLMKGFQSEKGSYDLVLYIENYELKSRFPDPSELSLGVCPICKKHVVERSTFFSCSNAKCSFRLPKTFLEQTIKASQMKKLLRSGKTDLIEGLKGGKHGTFDTRLGYDRENNRYSFVK</sequence>
<evidence type="ECO:0000313" key="2">
    <source>
        <dbReference type="Proteomes" id="UP000192940"/>
    </source>
</evidence>
<dbReference type="EMBL" id="LT840184">
    <property type="protein sequence ID" value="SMF85286.1"/>
    <property type="molecule type" value="Genomic_DNA"/>
</dbReference>
<keyword evidence="1" id="KW-0413">Isomerase</keyword>
<evidence type="ECO:0000313" key="1">
    <source>
        <dbReference type="EMBL" id="SMF85286.1"/>
    </source>
</evidence>
<protein>
    <submittedName>
        <fullName evidence="1">C-terminal repeat of topoisomerase</fullName>
    </submittedName>
</protein>
<dbReference type="InterPro" id="IPR025589">
    <property type="entry name" value="Toprim_C_rpt"/>
</dbReference>
<dbReference type="GO" id="GO:0016853">
    <property type="term" value="F:isomerase activity"/>
    <property type="evidence" value="ECO:0007669"/>
    <property type="project" value="UniProtKB-KW"/>
</dbReference>